<dbReference type="Proteomes" id="UP000219167">
    <property type="component" value="Unassembled WGS sequence"/>
</dbReference>
<dbReference type="SMART" id="SM00382">
    <property type="entry name" value="AAA"/>
    <property type="match status" value="1"/>
</dbReference>
<dbReference type="InterPro" id="IPR003593">
    <property type="entry name" value="AAA+_ATPase"/>
</dbReference>
<dbReference type="CDD" id="cd03219">
    <property type="entry name" value="ABC_Mj1267_LivG_branched"/>
    <property type="match status" value="1"/>
</dbReference>
<evidence type="ECO:0000313" key="5">
    <source>
        <dbReference type="EMBL" id="SOC46409.1"/>
    </source>
</evidence>
<dbReference type="GO" id="GO:0005524">
    <property type="term" value="F:ATP binding"/>
    <property type="evidence" value="ECO:0007669"/>
    <property type="project" value="UniProtKB-KW"/>
</dbReference>
<sequence>MTLIFQNIRKQYGSNVAIDDVSTEFVPGLIHGIIGPNGAGKSTLINMTAGSYAVSSGAIVLDGRQMQSLKKYEIANSGIARTYQNIRLFDQMTALENLEVCYYPTEVGATWREVLWPPFGRSQRERRREACMEILRFFNLQGYASAEAGSLPYGRQRMLEIARALVMNPRVLLLDEPAAGLNHHETAELTAKLAELRSPDRIMIIVEHDMDLVMTLCDRIVVMHHGKLLFQGTPAEVQANPDVQLAYLGTANDIDEIRAAAQDRRAKLGIRARQRS</sequence>
<organism evidence="5 6">
    <name type="scientific">Rhizobium subbaraonis</name>
    <dbReference type="NCBI Taxonomy" id="908946"/>
    <lineage>
        <taxon>Bacteria</taxon>
        <taxon>Pseudomonadati</taxon>
        <taxon>Pseudomonadota</taxon>
        <taxon>Alphaproteobacteria</taxon>
        <taxon>Hyphomicrobiales</taxon>
        <taxon>Rhizobiaceae</taxon>
        <taxon>Rhizobium/Agrobacterium group</taxon>
        <taxon>Rhizobium</taxon>
    </lineage>
</organism>
<proteinExistence type="predicted"/>
<dbReference type="InterPro" id="IPR003439">
    <property type="entry name" value="ABC_transporter-like_ATP-bd"/>
</dbReference>
<dbReference type="PANTHER" id="PTHR45772">
    <property type="entry name" value="CONSERVED COMPONENT OF ABC TRANSPORTER FOR NATURAL AMINO ACIDS-RELATED"/>
    <property type="match status" value="1"/>
</dbReference>
<dbReference type="InterPro" id="IPR051120">
    <property type="entry name" value="ABC_AA/LPS_Transport"/>
</dbReference>
<dbReference type="GO" id="GO:0005886">
    <property type="term" value="C:plasma membrane"/>
    <property type="evidence" value="ECO:0007669"/>
    <property type="project" value="TreeGrafter"/>
</dbReference>
<dbReference type="PANTHER" id="PTHR45772:SF9">
    <property type="entry name" value="CONSERVED COMPONENT OF ABC TRANSPORTER FOR NATURAL AMINO ACIDS"/>
    <property type="match status" value="1"/>
</dbReference>
<gene>
    <name evidence="5" type="ORF">SAMN05892877_12252</name>
</gene>
<keyword evidence="6" id="KW-1185">Reference proteome</keyword>
<dbReference type="Pfam" id="PF00005">
    <property type="entry name" value="ABC_tran"/>
    <property type="match status" value="1"/>
</dbReference>
<dbReference type="RefSeq" id="WP_097142635.1">
    <property type="nucleotide sequence ID" value="NZ_OBQD01000022.1"/>
</dbReference>
<dbReference type="InterPro" id="IPR032823">
    <property type="entry name" value="BCA_ABC_TP_C"/>
</dbReference>
<dbReference type="GO" id="GO:0016887">
    <property type="term" value="F:ATP hydrolysis activity"/>
    <property type="evidence" value="ECO:0007669"/>
    <property type="project" value="InterPro"/>
</dbReference>
<dbReference type="Pfam" id="PF12399">
    <property type="entry name" value="BCA_ABC_TP_C"/>
    <property type="match status" value="1"/>
</dbReference>
<evidence type="ECO:0000256" key="2">
    <source>
        <dbReference type="ARBA" id="ARBA00022741"/>
    </source>
</evidence>
<dbReference type="InterPro" id="IPR027417">
    <property type="entry name" value="P-loop_NTPase"/>
</dbReference>
<feature type="domain" description="ABC transporter" evidence="4">
    <location>
        <begin position="3"/>
        <end position="250"/>
    </location>
</feature>
<reference evidence="5 6" key="1">
    <citation type="submission" date="2017-08" db="EMBL/GenBank/DDBJ databases">
        <authorList>
            <person name="de Groot N.N."/>
        </authorList>
    </citation>
    <scope>NUCLEOTIDE SEQUENCE [LARGE SCALE GENOMIC DNA]</scope>
    <source>
        <strain evidence="5 6">JC85</strain>
    </source>
</reference>
<name>A0A285UX63_9HYPH</name>
<keyword evidence="3 5" id="KW-0067">ATP-binding</keyword>
<evidence type="ECO:0000256" key="3">
    <source>
        <dbReference type="ARBA" id="ARBA00022840"/>
    </source>
</evidence>
<dbReference type="Gene3D" id="3.40.50.300">
    <property type="entry name" value="P-loop containing nucleotide triphosphate hydrolases"/>
    <property type="match status" value="1"/>
</dbReference>
<dbReference type="AlphaFoldDB" id="A0A285UX63"/>
<accession>A0A285UX63</accession>
<keyword evidence="2" id="KW-0547">Nucleotide-binding</keyword>
<evidence type="ECO:0000256" key="1">
    <source>
        <dbReference type="ARBA" id="ARBA00022448"/>
    </source>
</evidence>
<dbReference type="PROSITE" id="PS50893">
    <property type="entry name" value="ABC_TRANSPORTER_2"/>
    <property type="match status" value="1"/>
</dbReference>
<evidence type="ECO:0000259" key="4">
    <source>
        <dbReference type="PROSITE" id="PS50893"/>
    </source>
</evidence>
<dbReference type="SUPFAM" id="SSF52540">
    <property type="entry name" value="P-loop containing nucleoside triphosphate hydrolases"/>
    <property type="match status" value="1"/>
</dbReference>
<dbReference type="FunFam" id="3.40.50.300:FF:000421">
    <property type="entry name" value="Branched-chain amino acid ABC transporter ATP-binding protein"/>
    <property type="match status" value="1"/>
</dbReference>
<evidence type="ECO:0000313" key="6">
    <source>
        <dbReference type="Proteomes" id="UP000219167"/>
    </source>
</evidence>
<dbReference type="OrthoDB" id="9779872at2"/>
<dbReference type="EMBL" id="OBQD01000022">
    <property type="protein sequence ID" value="SOC46409.1"/>
    <property type="molecule type" value="Genomic_DNA"/>
</dbReference>
<protein>
    <submittedName>
        <fullName evidence="5">Branched-chain amino acid transport system ATP-binding protein</fullName>
    </submittedName>
</protein>
<keyword evidence="1" id="KW-0813">Transport</keyword>